<organism evidence="1 2">
    <name type="scientific">Zophobas morio</name>
    <dbReference type="NCBI Taxonomy" id="2755281"/>
    <lineage>
        <taxon>Eukaryota</taxon>
        <taxon>Metazoa</taxon>
        <taxon>Ecdysozoa</taxon>
        <taxon>Arthropoda</taxon>
        <taxon>Hexapoda</taxon>
        <taxon>Insecta</taxon>
        <taxon>Pterygota</taxon>
        <taxon>Neoptera</taxon>
        <taxon>Endopterygota</taxon>
        <taxon>Coleoptera</taxon>
        <taxon>Polyphaga</taxon>
        <taxon>Cucujiformia</taxon>
        <taxon>Tenebrionidae</taxon>
        <taxon>Zophobas</taxon>
    </lineage>
</organism>
<proteinExistence type="predicted"/>
<gene>
    <name evidence="1" type="ORF">Zmor_022422</name>
</gene>
<dbReference type="Proteomes" id="UP001168821">
    <property type="component" value="Unassembled WGS sequence"/>
</dbReference>
<protein>
    <submittedName>
        <fullName evidence="1">Uncharacterized protein</fullName>
    </submittedName>
</protein>
<dbReference type="SUPFAM" id="SSF48371">
    <property type="entry name" value="ARM repeat"/>
    <property type="match status" value="1"/>
</dbReference>
<accession>A0AA38HYL6</accession>
<evidence type="ECO:0000313" key="2">
    <source>
        <dbReference type="Proteomes" id="UP001168821"/>
    </source>
</evidence>
<keyword evidence="2" id="KW-1185">Reference proteome</keyword>
<reference evidence="1" key="1">
    <citation type="journal article" date="2023" name="G3 (Bethesda)">
        <title>Whole genome assemblies of Zophobas morio and Tenebrio molitor.</title>
        <authorList>
            <person name="Kaur S."/>
            <person name="Stinson S.A."/>
            <person name="diCenzo G.C."/>
        </authorList>
    </citation>
    <scope>NUCLEOTIDE SEQUENCE</scope>
    <source>
        <strain evidence="1">QUZm001</strain>
    </source>
</reference>
<name>A0AA38HYL6_9CUCU</name>
<sequence length="1164" mass="137428">MATVVDHFLDGFHRLEGDTIAHRQRNFFKLLHQLAPALQDNVEALDAIAANLNPRTYLESLFRVDFLIYFRRRRELWDLLKEGNDVFVSKVVKQTWFFQDGFEDVSGEQLVNEILPCLSFSVRMKVLRKMSRYTGCEKFGEVFDAVVSRYGMYLAAQFITGCGPDKIKQVIVDYPVQLKSKQLRIMYGKDPGLVDFYFSCSKNSLNDCCYYSLVNFIRGNDHDLFKYLKDKYNLWPKLGRRATKKYVAVKRDEILKDPYAFEHIDMKAALRKIGTDCVQIFTNALPLQINNCFNIDWLFRSFDKKYHYSLFVKTFQAHYNIKFADYPSLIDENLLKVIPDDAERAALAKVKVDAGHHKYLKYFPTEQSVPRIKEKIDSASRITEKSKLIKSLLETCHINKNMDALLETIKYFCVNHVHEDISFRLKFIRNIRKVVGFQNLTEEMWNMLSVLLHTQPMLLLDFEYFDARTSAHLKFCYMESVFKKNESIDKLFEHYFKRNFAYPEYKEYDKNFAKCFLEFSIKRFGDTLRLESLNAYYNLILEIDKWNEDYKDDQLTFYDFLLLLDAFNYIIKNRKTVFFPRVRTLFRSKIFTNEENPHRNEYMQIYWERFKHFGNLSDFGWFLKHDLTTATTWFGTIFDIFTRRCTNSSCFRIWSEIKKFSHLKLDEKSLQMCLIKLHDDKCTEMKPKLVPALSVLMKPDDFAALGDAYKPTDRKLDIHDGKQLRLYNLQCSIAKCFGNTRTYRVVPSLLGYCAGDYFKYALKSLNSLLYRTPENELPQYLKYLSDKAVSVRKHALYMTCELSTPANVETMLRVLNKHEKVESLQKYMFVATIQYFVKNPTESLFELVKLNMRFISKADEESLKSITKLVGKIPQKYQARYVVYAWERLENTVEVCEKLSPLKDKILKRVSLEIAGELPLEFCIRVIQQHFMTENNAKDLNTMYSFMFKVLTTKDEKELIFETIFTLVDRCQSKNEVFKFLHGFYSEIMHSESTNLKYMEPFVDYYDKQISLVDNFPDFIKMFFLRLKLESPFWTVDDLALKTLIIFEEVVSKCGPCVFRLFAPEMDSNLIYLKRHWFENEAVYYSMLKQRASADVAVLLLEVVSKKPWHSSSENKALKKFLQDVKTIEDLGVQVCLRCTDKVDHALWTTDCPSCMETEDEIEA</sequence>
<dbReference type="InterPro" id="IPR016024">
    <property type="entry name" value="ARM-type_fold"/>
</dbReference>
<evidence type="ECO:0000313" key="1">
    <source>
        <dbReference type="EMBL" id="KAJ3644712.1"/>
    </source>
</evidence>
<dbReference type="EMBL" id="JALNTZ010000007">
    <property type="protein sequence ID" value="KAJ3644712.1"/>
    <property type="molecule type" value="Genomic_DNA"/>
</dbReference>
<dbReference type="AlphaFoldDB" id="A0AA38HYL6"/>
<comment type="caution">
    <text evidence="1">The sequence shown here is derived from an EMBL/GenBank/DDBJ whole genome shotgun (WGS) entry which is preliminary data.</text>
</comment>